<dbReference type="InterPro" id="IPR011986">
    <property type="entry name" value="Xdiol_dOase_LigA"/>
</dbReference>
<feature type="domain" description="Extradiol ring-cleavage dioxygenase LigAB LigA subunit" evidence="1">
    <location>
        <begin position="28"/>
        <end position="114"/>
    </location>
</feature>
<accession>A0A4P8IM54</accession>
<keyword evidence="2" id="KW-0223">Dioxygenase</keyword>
<dbReference type="InterPro" id="IPR036622">
    <property type="entry name" value="LigA_sf"/>
</dbReference>
<dbReference type="Gene3D" id="1.10.700.10">
    <property type="entry name" value="Dioxygenase LigAB, LigA subunit"/>
    <property type="match status" value="1"/>
</dbReference>
<organism evidence="2 3">
    <name type="scientific">Trinickia violacea</name>
    <dbReference type="NCBI Taxonomy" id="2571746"/>
    <lineage>
        <taxon>Bacteria</taxon>
        <taxon>Pseudomonadati</taxon>
        <taxon>Pseudomonadota</taxon>
        <taxon>Betaproteobacteria</taxon>
        <taxon>Burkholderiales</taxon>
        <taxon>Burkholderiaceae</taxon>
        <taxon>Trinickia</taxon>
    </lineage>
</organism>
<dbReference type="RefSeq" id="WP_137332841.1">
    <property type="nucleotide sequence ID" value="NZ_CP040077.1"/>
</dbReference>
<name>A0A4P8IM54_9BURK</name>
<sequence>MNPQLIGIEELTGTYPFDIRQSVKTLRLNRFFWQMREASARELWLRDREAAYAAAGLTDEERALVDACDWLGLVHYGVCFFVLEKFARVVKVSNLAMYASMRGETLEAFLKTRNVPGAA</sequence>
<dbReference type="OrthoDB" id="8689253at2"/>
<dbReference type="AlphaFoldDB" id="A0A4P8IM54"/>
<dbReference type="GO" id="GO:0051213">
    <property type="term" value="F:dioxygenase activity"/>
    <property type="evidence" value="ECO:0007669"/>
    <property type="project" value="UniProtKB-KW"/>
</dbReference>
<dbReference type="SUPFAM" id="SSF48076">
    <property type="entry name" value="LigA subunit of an aromatic-ring-opening dioxygenase LigAB"/>
    <property type="match status" value="1"/>
</dbReference>
<proteinExistence type="predicted"/>
<keyword evidence="2" id="KW-0560">Oxidoreductase</keyword>
<gene>
    <name evidence="2" type="ORF">FAZ95_13005</name>
</gene>
<reference evidence="2 3" key="1">
    <citation type="submission" date="2019-05" db="EMBL/GenBank/DDBJ databases">
        <title>Burkholderia sp. DHOD12, isolated from subtropical forest soil.</title>
        <authorList>
            <person name="Gao Z.-H."/>
            <person name="Qiu L.-H."/>
        </authorList>
    </citation>
    <scope>NUCLEOTIDE SEQUENCE [LARGE SCALE GENOMIC DNA]</scope>
    <source>
        <strain evidence="2 3">DHOD12</strain>
    </source>
</reference>
<dbReference type="EMBL" id="CP040077">
    <property type="protein sequence ID" value="QCP50018.1"/>
    <property type="molecule type" value="Genomic_DNA"/>
</dbReference>
<dbReference type="Proteomes" id="UP000298656">
    <property type="component" value="Chromosome 1"/>
</dbReference>
<dbReference type="Pfam" id="PF07746">
    <property type="entry name" value="LigA"/>
    <property type="match status" value="1"/>
</dbReference>
<evidence type="ECO:0000313" key="2">
    <source>
        <dbReference type="EMBL" id="QCP50018.1"/>
    </source>
</evidence>
<dbReference type="KEGG" id="tvl:FAZ95_13005"/>
<evidence type="ECO:0000313" key="3">
    <source>
        <dbReference type="Proteomes" id="UP000298656"/>
    </source>
</evidence>
<evidence type="ECO:0000259" key="1">
    <source>
        <dbReference type="Pfam" id="PF07746"/>
    </source>
</evidence>
<protein>
    <submittedName>
        <fullName evidence="2">Protocatechuate 3,4-dioxygenase</fullName>
    </submittedName>
</protein>
<dbReference type="NCBIfam" id="NF009919">
    <property type="entry name" value="PRK13379.1"/>
    <property type="match status" value="1"/>
</dbReference>
<keyword evidence="3" id="KW-1185">Reference proteome</keyword>